<dbReference type="RefSeq" id="WP_347704744.1">
    <property type="nucleotide sequence ID" value="NZ_JBDPZD010000002.1"/>
</dbReference>
<keyword evidence="2" id="KW-0902">Two-component regulatory system</keyword>
<evidence type="ECO:0000313" key="8">
    <source>
        <dbReference type="EMBL" id="MEO3691937.1"/>
    </source>
</evidence>
<reference evidence="8 9" key="1">
    <citation type="submission" date="2024-05" db="EMBL/GenBank/DDBJ databases">
        <title>Roseateles sp. DJS-2-20 16S ribosomal RNA gene Genome sequencing and assembly.</title>
        <authorList>
            <person name="Woo H."/>
        </authorList>
    </citation>
    <scope>NUCLEOTIDE SEQUENCE [LARGE SCALE GENOMIC DNA]</scope>
    <source>
        <strain evidence="8 9">DJS-2-20</strain>
    </source>
</reference>
<dbReference type="CDD" id="cd17574">
    <property type="entry name" value="REC_OmpR"/>
    <property type="match status" value="1"/>
</dbReference>
<comment type="caution">
    <text evidence="8">The sequence shown here is derived from an EMBL/GenBank/DDBJ whole genome shotgun (WGS) entry which is preliminary data.</text>
</comment>
<dbReference type="InterPro" id="IPR001789">
    <property type="entry name" value="Sig_transdc_resp-reg_receiver"/>
</dbReference>
<evidence type="ECO:0000256" key="3">
    <source>
        <dbReference type="ARBA" id="ARBA00023015"/>
    </source>
</evidence>
<dbReference type="Gene3D" id="3.40.50.2300">
    <property type="match status" value="1"/>
</dbReference>
<evidence type="ECO:0000256" key="1">
    <source>
        <dbReference type="ARBA" id="ARBA00022553"/>
    </source>
</evidence>
<evidence type="ECO:0000256" key="2">
    <source>
        <dbReference type="ARBA" id="ARBA00023012"/>
    </source>
</evidence>
<accession>A0ABV0G2H7</accession>
<evidence type="ECO:0000313" key="9">
    <source>
        <dbReference type="Proteomes" id="UP001495147"/>
    </source>
</evidence>
<dbReference type="Pfam" id="PF00072">
    <property type="entry name" value="Response_reg"/>
    <property type="match status" value="1"/>
</dbReference>
<keyword evidence="3" id="KW-0805">Transcription regulation</keyword>
<sequence length="121" mass="13221">MKKVLIVEDQDDIRELIRVTLEFENFELGEAANGESALAQAKAQRPDLILLDVMMPGGMDGIEVCRRVRGDSGLRKAKIVMLSAKGQQADRAAGYSAGADDYLTKPFSPLELLQVVNKMIG</sequence>
<dbReference type="PROSITE" id="PS50110">
    <property type="entry name" value="RESPONSE_REGULATORY"/>
    <property type="match status" value="1"/>
</dbReference>
<evidence type="ECO:0000256" key="5">
    <source>
        <dbReference type="ARBA" id="ARBA00023163"/>
    </source>
</evidence>
<dbReference type="SUPFAM" id="SSF52172">
    <property type="entry name" value="CheY-like"/>
    <property type="match status" value="1"/>
</dbReference>
<dbReference type="PANTHER" id="PTHR48111:SF1">
    <property type="entry name" value="TWO-COMPONENT RESPONSE REGULATOR ORR33"/>
    <property type="match status" value="1"/>
</dbReference>
<proteinExistence type="predicted"/>
<dbReference type="EMBL" id="JBDPZD010000002">
    <property type="protein sequence ID" value="MEO3691937.1"/>
    <property type="molecule type" value="Genomic_DNA"/>
</dbReference>
<dbReference type="InterPro" id="IPR039420">
    <property type="entry name" value="WalR-like"/>
</dbReference>
<gene>
    <name evidence="8" type="ORF">ABDJ85_10690</name>
</gene>
<evidence type="ECO:0000256" key="6">
    <source>
        <dbReference type="PROSITE-ProRule" id="PRU00169"/>
    </source>
</evidence>
<protein>
    <submittedName>
        <fullName evidence="8">Response regulator</fullName>
    </submittedName>
</protein>
<keyword evidence="5" id="KW-0804">Transcription</keyword>
<name>A0ABV0G2H7_9BURK</name>
<dbReference type="InterPro" id="IPR011006">
    <property type="entry name" value="CheY-like_superfamily"/>
</dbReference>
<feature type="modified residue" description="4-aspartylphosphate" evidence="6">
    <location>
        <position position="52"/>
    </location>
</feature>
<organism evidence="8 9">
    <name type="scientific">Roseateles paludis</name>
    <dbReference type="NCBI Taxonomy" id="3145238"/>
    <lineage>
        <taxon>Bacteria</taxon>
        <taxon>Pseudomonadati</taxon>
        <taxon>Pseudomonadota</taxon>
        <taxon>Betaproteobacteria</taxon>
        <taxon>Burkholderiales</taxon>
        <taxon>Sphaerotilaceae</taxon>
        <taxon>Roseateles</taxon>
    </lineage>
</organism>
<keyword evidence="9" id="KW-1185">Reference proteome</keyword>
<evidence type="ECO:0000259" key="7">
    <source>
        <dbReference type="PROSITE" id="PS50110"/>
    </source>
</evidence>
<dbReference type="SMART" id="SM00448">
    <property type="entry name" value="REC"/>
    <property type="match status" value="1"/>
</dbReference>
<dbReference type="Proteomes" id="UP001495147">
    <property type="component" value="Unassembled WGS sequence"/>
</dbReference>
<dbReference type="PANTHER" id="PTHR48111">
    <property type="entry name" value="REGULATOR OF RPOS"/>
    <property type="match status" value="1"/>
</dbReference>
<keyword evidence="1 6" id="KW-0597">Phosphoprotein</keyword>
<evidence type="ECO:0000256" key="4">
    <source>
        <dbReference type="ARBA" id="ARBA00023125"/>
    </source>
</evidence>
<keyword evidence="4" id="KW-0238">DNA-binding</keyword>
<feature type="domain" description="Response regulatory" evidence="7">
    <location>
        <begin position="3"/>
        <end position="120"/>
    </location>
</feature>